<dbReference type="eggNOG" id="ENOG5032XMN">
    <property type="taxonomic scope" value="Bacteria"/>
</dbReference>
<evidence type="ECO:0000313" key="2">
    <source>
        <dbReference type="EMBL" id="EFT82822.1"/>
    </source>
</evidence>
<dbReference type="Pfam" id="PF13787">
    <property type="entry name" value="HXXEE"/>
    <property type="match status" value="1"/>
</dbReference>
<dbReference type="InterPro" id="IPR025671">
    <property type="entry name" value="HXXEE"/>
</dbReference>
<gene>
    <name evidence="2" type="ORF">HMPREF0620_1507</name>
</gene>
<dbReference type="Proteomes" id="UP000004946">
    <property type="component" value="Chromosome"/>
</dbReference>
<feature type="transmembrane region" description="Helical" evidence="1">
    <location>
        <begin position="132"/>
        <end position="156"/>
    </location>
</feature>
<keyword evidence="1" id="KW-0472">Membrane</keyword>
<sequence>MPSSTVYLLFPLFFMLHELEETAFMPHWAIRQRMQAKPGKKRKRIPPVSARDFTLMVLEEYILLLGITGICLTAHWLAFYQAIMIVYNLHIIIHIIQAITLKSYVPGLWLGILSMLLVSWLLHTSWHETHLTHVAACLPPAAILVTGNLILIHTLAQKTNKQN</sequence>
<keyword evidence="1" id="KW-0812">Transmembrane</keyword>
<evidence type="ECO:0000313" key="3">
    <source>
        <dbReference type="Proteomes" id="UP000004946"/>
    </source>
</evidence>
<reference evidence="2 3" key="1">
    <citation type="submission" date="2010-12" db="EMBL/GenBank/DDBJ databases">
        <authorList>
            <person name="Muzny D."/>
            <person name="Qin X."/>
            <person name="Buhay C."/>
            <person name="Dugan-Rocha S."/>
            <person name="Ding Y."/>
            <person name="Chen G."/>
            <person name="Hawes A."/>
            <person name="Holder M."/>
            <person name="Jhangiani S."/>
            <person name="Johnson A."/>
            <person name="Khan Z."/>
            <person name="Li Z."/>
            <person name="Liu W."/>
            <person name="Liu X."/>
            <person name="Perez L."/>
            <person name="Shen H."/>
            <person name="Wang Q."/>
            <person name="Watt J."/>
            <person name="Xi L."/>
            <person name="Xin Y."/>
            <person name="Zhou J."/>
            <person name="Deng J."/>
            <person name="Jiang H."/>
            <person name="Liu Y."/>
            <person name="Qu J."/>
            <person name="Song X.-Z."/>
            <person name="Zhang L."/>
            <person name="Villasana D."/>
            <person name="Johnson A."/>
            <person name="Liu J."/>
            <person name="Liyanage D."/>
            <person name="Lorensuhewa L."/>
            <person name="Robinson T."/>
            <person name="Song A."/>
            <person name="Song B.-B."/>
            <person name="Dinh H."/>
            <person name="Thornton R."/>
            <person name="Coyle M."/>
            <person name="Francisco L."/>
            <person name="Jackson L."/>
            <person name="Javaid M."/>
            <person name="Korchina V."/>
            <person name="Kovar C."/>
            <person name="Mata R."/>
            <person name="Mathew T."/>
            <person name="Ngo R."/>
            <person name="Nguyen L."/>
            <person name="Nguyen N."/>
            <person name="Okwuonu G."/>
            <person name="Ongeri F."/>
            <person name="Pham C."/>
            <person name="Simmons D."/>
            <person name="Wilczek-Boney K."/>
            <person name="Hale W."/>
            <person name="Jakkamsetti A."/>
            <person name="Pham P."/>
            <person name="Ruth R."/>
            <person name="San Lucas F."/>
            <person name="Warren J."/>
            <person name="Zhang J."/>
            <person name="Zhao Z."/>
            <person name="Zhou C."/>
            <person name="Zhu D."/>
            <person name="Lee S."/>
            <person name="Bess C."/>
            <person name="Blankenburg K."/>
            <person name="Forbes L."/>
            <person name="Fu Q."/>
            <person name="Gubbala S."/>
            <person name="Hirani K."/>
            <person name="Jayaseelan J.C."/>
            <person name="Lara F."/>
            <person name="Munidasa M."/>
            <person name="Palculict T."/>
            <person name="Patil S."/>
            <person name="Pu L.-L."/>
            <person name="Saada N."/>
            <person name="Tang L."/>
            <person name="Weissenberger G."/>
            <person name="Zhu Y."/>
            <person name="Hemphill L."/>
            <person name="Shang Y."/>
            <person name="Youmans B."/>
            <person name="Ayvaz T."/>
            <person name="Ross M."/>
            <person name="Santibanez J."/>
            <person name="Aqrawi P."/>
            <person name="Gross S."/>
            <person name="Joshi V."/>
            <person name="Fowler G."/>
            <person name="Nazareth L."/>
            <person name="Reid J."/>
            <person name="Worley K."/>
            <person name="Petrosino J."/>
            <person name="Highlander S."/>
            <person name="Gibbs R."/>
        </authorList>
    </citation>
    <scope>NUCLEOTIDE SEQUENCE [LARGE SCALE GENOMIC DNA]</scope>
    <source>
        <strain evidence="2 3">DSM 10105</strain>
    </source>
</reference>
<feature type="transmembrane region" description="Helical" evidence="1">
    <location>
        <begin position="108"/>
        <end position="126"/>
    </location>
</feature>
<dbReference type="EMBL" id="AEON01000002">
    <property type="protein sequence ID" value="EFT82822.1"/>
    <property type="molecule type" value="Genomic_DNA"/>
</dbReference>
<proteinExistence type="predicted"/>
<name>E6K234_PARDN</name>
<dbReference type="AlphaFoldDB" id="E6K234"/>
<keyword evidence="3" id="KW-1185">Reference proteome</keyword>
<evidence type="ECO:0008006" key="4">
    <source>
        <dbReference type="Google" id="ProtNLM"/>
    </source>
</evidence>
<organism evidence="2 3">
    <name type="scientific">Parascardovia denticolens DSM 10105 = JCM 12538</name>
    <dbReference type="NCBI Taxonomy" id="864564"/>
    <lineage>
        <taxon>Bacteria</taxon>
        <taxon>Bacillati</taxon>
        <taxon>Actinomycetota</taxon>
        <taxon>Actinomycetes</taxon>
        <taxon>Bifidobacteriales</taxon>
        <taxon>Bifidobacteriaceae</taxon>
        <taxon>Parascardovia</taxon>
    </lineage>
</organism>
<keyword evidence="1" id="KW-1133">Transmembrane helix</keyword>
<accession>E6K234</accession>
<dbReference type="RefSeq" id="WP_006290742.1">
    <property type="nucleotide sequence ID" value="NZ_AP012333.1"/>
</dbReference>
<dbReference type="HOGENOM" id="CLU_120980_2_0_11"/>
<evidence type="ECO:0000256" key="1">
    <source>
        <dbReference type="SAM" id="Phobius"/>
    </source>
</evidence>
<comment type="caution">
    <text evidence="2">The sequence shown here is derived from an EMBL/GenBank/DDBJ whole genome shotgun (WGS) entry which is preliminary data.</text>
</comment>
<protein>
    <recommendedName>
        <fullName evidence="4">HXXEE domain-containing protein</fullName>
    </recommendedName>
</protein>